<feature type="transmembrane region" description="Helical" evidence="1">
    <location>
        <begin position="143"/>
        <end position="167"/>
    </location>
</feature>
<proteinExistence type="predicted"/>
<feature type="transmembrane region" description="Helical" evidence="1">
    <location>
        <begin position="21"/>
        <end position="41"/>
    </location>
</feature>
<keyword evidence="3" id="KW-1185">Reference proteome</keyword>
<dbReference type="EMBL" id="CP000909">
    <property type="protein sequence ID" value="ABY35888.1"/>
    <property type="molecule type" value="Genomic_DNA"/>
</dbReference>
<dbReference type="Pfam" id="PF09858">
    <property type="entry name" value="DUF2085"/>
    <property type="match status" value="1"/>
</dbReference>
<feature type="transmembrane region" description="Helical" evidence="1">
    <location>
        <begin position="72"/>
        <end position="94"/>
    </location>
</feature>
<sequence length="184" mass="20520">MDSAMSSYALSRPHSQHSWSPLVFDVILWVLFLGPIASPLLRATGLPLVSETGTLARELLATYICPTPERSLWLLGWPMAVCARCWGATIGLWLGRLAIGDRAPTLLRRYRSLHWSWRLLLSALPFLLWPLEIVGHYSGWWFAPLWLLLVNGIQAGFAAGIFFASVWPGLWPAARTGESVPSLQ</sequence>
<keyword evidence="1" id="KW-0812">Transmembrane</keyword>
<dbReference type="PATRIC" id="fig|324602.8.peg.3024"/>
<dbReference type="Proteomes" id="UP000002008">
    <property type="component" value="Chromosome"/>
</dbReference>
<dbReference type="STRING" id="324602.Caur_2683"/>
<dbReference type="InterPro" id="IPR019206">
    <property type="entry name" value="DUF2085_TM"/>
</dbReference>
<evidence type="ECO:0000256" key="1">
    <source>
        <dbReference type="SAM" id="Phobius"/>
    </source>
</evidence>
<dbReference type="KEGG" id="cau:Caur_2683"/>
<dbReference type="HOGENOM" id="CLU_1538511_0_0_0"/>
<accession>A9WJI4</accession>
<name>A9WJI4_CHLAA</name>
<dbReference type="InParanoid" id="A9WJI4"/>
<organism evidence="2 3">
    <name type="scientific">Chloroflexus aurantiacus (strain ATCC 29366 / DSM 635 / J-10-fl)</name>
    <dbReference type="NCBI Taxonomy" id="324602"/>
    <lineage>
        <taxon>Bacteria</taxon>
        <taxon>Bacillati</taxon>
        <taxon>Chloroflexota</taxon>
        <taxon>Chloroflexia</taxon>
        <taxon>Chloroflexales</taxon>
        <taxon>Chloroflexineae</taxon>
        <taxon>Chloroflexaceae</taxon>
        <taxon>Chloroflexus</taxon>
    </lineage>
</organism>
<evidence type="ECO:0000313" key="3">
    <source>
        <dbReference type="Proteomes" id="UP000002008"/>
    </source>
</evidence>
<keyword evidence="1" id="KW-1133">Transmembrane helix</keyword>
<gene>
    <name evidence="2" type="ordered locus">Caur_2683</name>
</gene>
<dbReference type="EnsemblBacteria" id="ABY35888">
    <property type="protein sequence ID" value="ABY35888"/>
    <property type="gene ID" value="Caur_2683"/>
</dbReference>
<reference evidence="3" key="1">
    <citation type="journal article" date="2011" name="BMC Genomics">
        <title>Complete genome sequence of the filamentous anoxygenic phototrophic bacterium Chloroflexus aurantiacus.</title>
        <authorList>
            <person name="Tang K.H."/>
            <person name="Barry K."/>
            <person name="Chertkov O."/>
            <person name="Dalin E."/>
            <person name="Han C.S."/>
            <person name="Hauser L.J."/>
            <person name="Honchak B.M."/>
            <person name="Karbach L.E."/>
            <person name="Land M.L."/>
            <person name="Lapidus A."/>
            <person name="Larimer F.W."/>
            <person name="Mikhailova N."/>
            <person name="Pitluck S."/>
            <person name="Pierson B.K."/>
            <person name="Blankenship R.E."/>
        </authorList>
    </citation>
    <scope>NUCLEOTIDE SEQUENCE [LARGE SCALE GENOMIC DNA]</scope>
    <source>
        <strain evidence="3">ATCC 29366 / DSM 635 / J-10-fl</strain>
    </source>
</reference>
<evidence type="ECO:0000313" key="2">
    <source>
        <dbReference type="EMBL" id="ABY35888.1"/>
    </source>
</evidence>
<protein>
    <recommendedName>
        <fullName evidence="4">DUF2085 domain-containing protein</fullName>
    </recommendedName>
</protein>
<dbReference type="eggNOG" id="ENOG5031A5I">
    <property type="taxonomic scope" value="Bacteria"/>
</dbReference>
<feature type="transmembrane region" description="Helical" evidence="1">
    <location>
        <begin position="115"/>
        <end position="131"/>
    </location>
</feature>
<keyword evidence="1" id="KW-0472">Membrane</keyword>
<evidence type="ECO:0008006" key="4">
    <source>
        <dbReference type="Google" id="ProtNLM"/>
    </source>
</evidence>
<dbReference type="AlphaFoldDB" id="A9WJI4"/>